<evidence type="ECO:0000313" key="1">
    <source>
        <dbReference type="EMBL" id="QVL37023.1"/>
    </source>
</evidence>
<dbReference type="EMBL" id="CP074691">
    <property type="protein sequence ID" value="QVL37023.1"/>
    <property type="molecule type" value="Genomic_DNA"/>
</dbReference>
<gene>
    <name evidence="1" type="ORF">KIH16_04440</name>
</gene>
<organism evidence="1 2">
    <name type="scientific">Aminirod propionatiphilus</name>
    <dbReference type="NCBI Taxonomy" id="3415223"/>
    <lineage>
        <taxon>Bacteria</taxon>
        <taxon>Thermotogati</taxon>
        <taxon>Synergistota</taxon>
        <taxon>Synergistia</taxon>
        <taxon>Synergistales</taxon>
        <taxon>Aminiphilaceae</taxon>
        <taxon>Aminirod</taxon>
    </lineage>
</organism>
<protein>
    <submittedName>
        <fullName evidence="1">Uncharacterized protein</fullName>
    </submittedName>
</protein>
<reference evidence="1" key="1">
    <citation type="submission" date="2021-05" db="EMBL/GenBank/DDBJ databases">
        <title>An isolated secondary fermenter in methanogenic hydrocarbon-degrading communities.</title>
        <authorList>
            <person name="Liu Y.-F."/>
            <person name="Liu Z.-l."/>
        </authorList>
    </citation>
    <scope>NUCLEOTIDE SEQUENCE</scope>
    <source>
        <strain evidence="1">L-13</strain>
    </source>
</reference>
<name>A0ACD1DYF0_9BACT</name>
<proteinExistence type="predicted"/>
<sequence length="207" mass="22221">MAEEILAGEGTPESGVVEETTTEKPKEEPTAPSPEPEEAMEETAGAPESYGPFTVPEGVPYDEGAAKEFGDLARELNLTQEQAQRLVDVYAQKQSSQREALTAHLNQMKESWVGEIRKEWGDAFDRQAALAAKGAELGDEALLELLNGRDRNLPGIVLADHPAMARFLSRVGEMTSEKPLVEGAPAGSVPKSAAEVLYGTVDVKTAE</sequence>
<keyword evidence="2" id="KW-1185">Reference proteome</keyword>
<evidence type="ECO:0000313" key="2">
    <source>
        <dbReference type="Proteomes" id="UP000682204"/>
    </source>
</evidence>
<dbReference type="Proteomes" id="UP000682204">
    <property type="component" value="Chromosome"/>
</dbReference>
<accession>A0ACD1DYF0</accession>